<comment type="similarity">
    <text evidence="2">Belongs to the binding-protein-dependent transport system permease family. CysTW subfamily.</text>
</comment>
<dbReference type="SUPFAM" id="SSF161098">
    <property type="entry name" value="MetI-like"/>
    <property type="match status" value="1"/>
</dbReference>
<evidence type="ECO:0000313" key="10">
    <source>
        <dbReference type="EMBL" id="HIT17646.1"/>
    </source>
</evidence>
<evidence type="ECO:0000256" key="5">
    <source>
        <dbReference type="ARBA" id="ARBA00022692"/>
    </source>
</evidence>
<dbReference type="CDD" id="cd06261">
    <property type="entry name" value="TM_PBP2"/>
    <property type="match status" value="1"/>
</dbReference>
<dbReference type="AlphaFoldDB" id="A0A9D1G9P4"/>
<feature type="domain" description="ABC transmembrane type-1" evidence="9">
    <location>
        <begin position="1"/>
        <end position="128"/>
    </location>
</feature>
<keyword evidence="5 8" id="KW-0812">Transmembrane</keyword>
<feature type="transmembrane region" description="Helical" evidence="8">
    <location>
        <begin position="6"/>
        <end position="27"/>
    </location>
</feature>
<evidence type="ECO:0000256" key="4">
    <source>
        <dbReference type="ARBA" id="ARBA00022475"/>
    </source>
</evidence>
<keyword evidence="4" id="KW-1003">Cell membrane</keyword>
<feature type="transmembrane region" description="Helical" evidence="8">
    <location>
        <begin position="112"/>
        <end position="131"/>
    </location>
</feature>
<dbReference type="PANTHER" id="PTHR43848:SF2">
    <property type="entry name" value="PUTRESCINE TRANSPORT SYSTEM PERMEASE PROTEIN POTI"/>
    <property type="match status" value="1"/>
</dbReference>
<keyword evidence="6 8" id="KW-1133">Transmembrane helix</keyword>
<dbReference type="Pfam" id="PF00528">
    <property type="entry name" value="BPD_transp_1"/>
    <property type="match status" value="1"/>
</dbReference>
<gene>
    <name evidence="10" type="ORF">IAD04_04665</name>
</gene>
<feature type="non-terminal residue" evidence="10">
    <location>
        <position position="1"/>
    </location>
</feature>
<dbReference type="InterPro" id="IPR051789">
    <property type="entry name" value="Bact_Polyamine_Transport"/>
</dbReference>
<feature type="transmembrane region" description="Helical" evidence="8">
    <location>
        <begin position="55"/>
        <end position="76"/>
    </location>
</feature>
<dbReference type="InterPro" id="IPR000515">
    <property type="entry name" value="MetI-like"/>
</dbReference>
<dbReference type="GO" id="GO:0005886">
    <property type="term" value="C:plasma membrane"/>
    <property type="evidence" value="ECO:0007669"/>
    <property type="project" value="UniProtKB-SubCell"/>
</dbReference>
<evidence type="ECO:0000256" key="2">
    <source>
        <dbReference type="ARBA" id="ARBA00007069"/>
    </source>
</evidence>
<dbReference type="PANTHER" id="PTHR43848">
    <property type="entry name" value="PUTRESCINE TRANSPORT SYSTEM PERMEASE PROTEIN POTI"/>
    <property type="match status" value="1"/>
</dbReference>
<name>A0A9D1G9P4_9FIRM</name>
<evidence type="ECO:0000256" key="1">
    <source>
        <dbReference type="ARBA" id="ARBA00004651"/>
    </source>
</evidence>
<organism evidence="10 11">
    <name type="scientific">Candidatus Caccosoma faecigallinarum</name>
    <dbReference type="NCBI Taxonomy" id="2840720"/>
    <lineage>
        <taxon>Bacteria</taxon>
        <taxon>Bacillati</taxon>
        <taxon>Bacillota</taxon>
        <taxon>Bacillota incertae sedis</taxon>
        <taxon>Candidatus Caccosoma</taxon>
    </lineage>
</organism>
<dbReference type="EMBL" id="DVKI01000144">
    <property type="protein sequence ID" value="HIT17646.1"/>
    <property type="molecule type" value="Genomic_DNA"/>
</dbReference>
<evidence type="ECO:0000256" key="3">
    <source>
        <dbReference type="ARBA" id="ARBA00022448"/>
    </source>
</evidence>
<comment type="caution">
    <text evidence="10">The sequence shown here is derived from an EMBL/GenBank/DDBJ whole genome shotgun (WGS) entry which is preliminary data.</text>
</comment>
<evidence type="ECO:0000313" key="11">
    <source>
        <dbReference type="Proteomes" id="UP000886893"/>
    </source>
</evidence>
<dbReference type="PROSITE" id="PS50928">
    <property type="entry name" value="ABC_TM1"/>
    <property type="match status" value="1"/>
</dbReference>
<reference evidence="10" key="2">
    <citation type="journal article" date="2021" name="PeerJ">
        <title>Extensive microbial diversity within the chicken gut microbiome revealed by metagenomics and culture.</title>
        <authorList>
            <person name="Gilroy R."/>
            <person name="Ravi A."/>
            <person name="Getino M."/>
            <person name="Pursley I."/>
            <person name="Horton D.L."/>
            <person name="Alikhan N.F."/>
            <person name="Baker D."/>
            <person name="Gharbi K."/>
            <person name="Hall N."/>
            <person name="Watson M."/>
            <person name="Adriaenssens E.M."/>
            <person name="Foster-Nyarko E."/>
            <person name="Jarju S."/>
            <person name="Secka A."/>
            <person name="Antonio M."/>
            <person name="Oren A."/>
            <person name="Chaudhuri R.R."/>
            <person name="La Ragione R."/>
            <person name="Hildebrand F."/>
            <person name="Pallen M.J."/>
        </authorList>
    </citation>
    <scope>NUCLEOTIDE SEQUENCE</scope>
    <source>
        <strain evidence="10">14508</strain>
    </source>
</reference>
<sequence>LGLEFGFFTLLVGHVVLTVPFVVLSVIPKLQQMDGNIYEAALDLGATPNYALWKVVLPEIIPGIVSGFLLSITLSLDDYIITAFTKSDSFTTLSTYVYGVTAKGPLPAELRALTTLIFVVILIGLLIYNFVMSKRMNAKAKRRVRI</sequence>
<evidence type="ECO:0000259" key="9">
    <source>
        <dbReference type="PROSITE" id="PS50928"/>
    </source>
</evidence>
<evidence type="ECO:0000256" key="6">
    <source>
        <dbReference type="ARBA" id="ARBA00022989"/>
    </source>
</evidence>
<dbReference type="Gene3D" id="1.10.3720.10">
    <property type="entry name" value="MetI-like"/>
    <property type="match status" value="1"/>
</dbReference>
<evidence type="ECO:0000256" key="8">
    <source>
        <dbReference type="RuleBase" id="RU363032"/>
    </source>
</evidence>
<dbReference type="Proteomes" id="UP000886893">
    <property type="component" value="Unassembled WGS sequence"/>
</dbReference>
<keyword evidence="7 8" id="KW-0472">Membrane</keyword>
<protein>
    <submittedName>
        <fullName evidence="10">ABC transporter permease subunit</fullName>
    </submittedName>
</protein>
<accession>A0A9D1G9P4</accession>
<dbReference type="GO" id="GO:0055085">
    <property type="term" value="P:transmembrane transport"/>
    <property type="evidence" value="ECO:0007669"/>
    <property type="project" value="InterPro"/>
</dbReference>
<reference evidence="10" key="1">
    <citation type="submission" date="2020-10" db="EMBL/GenBank/DDBJ databases">
        <authorList>
            <person name="Gilroy R."/>
        </authorList>
    </citation>
    <scope>NUCLEOTIDE SEQUENCE</scope>
    <source>
        <strain evidence="10">14508</strain>
    </source>
</reference>
<comment type="subcellular location">
    <subcellularLocation>
        <location evidence="1 8">Cell membrane</location>
        <topology evidence="1 8">Multi-pass membrane protein</topology>
    </subcellularLocation>
</comment>
<keyword evidence="3 8" id="KW-0813">Transport</keyword>
<evidence type="ECO:0000256" key="7">
    <source>
        <dbReference type="ARBA" id="ARBA00023136"/>
    </source>
</evidence>
<dbReference type="InterPro" id="IPR035906">
    <property type="entry name" value="MetI-like_sf"/>
</dbReference>
<proteinExistence type="inferred from homology"/>